<evidence type="ECO:0000313" key="1">
    <source>
        <dbReference type="EMBL" id="DAE32068.1"/>
    </source>
</evidence>
<dbReference type="EMBL" id="BK059115">
    <property type="protein sequence ID" value="DAE32068.1"/>
    <property type="molecule type" value="Genomic_DNA"/>
</dbReference>
<name>A0A8S5RM46_9VIRU</name>
<organism evidence="1">
    <name type="scientific">virus sp. ctZer25</name>
    <dbReference type="NCBI Taxonomy" id="2825819"/>
    <lineage>
        <taxon>Viruses</taxon>
    </lineage>
</organism>
<proteinExistence type="predicted"/>
<protein>
    <submittedName>
        <fullName evidence="1">BppU domain protein</fullName>
    </submittedName>
</protein>
<sequence length="98" mass="10800">MVQGDAYSIDITIQNQGQPLSVEGVELVEVTLLNLTRSYPEEVTYSDGKFHFPITQQETFKLPPMCPMQVRVKFNGGDVIGSRIQMVEVAGAISKAVL</sequence>
<accession>A0A8S5RM46</accession>
<reference evidence="1" key="1">
    <citation type="journal article" date="2021" name="Proc. Natl. Acad. Sci. U.S.A.">
        <title>A Catalog of Tens of Thousands of Viruses from Human Metagenomes Reveals Hidden Associations with Chronic Diseases.</title>
        <authorList>
            <person name="Tisza M.J."/>
            <person name="Buck C.B."/>
        </authorList>
    </citation>
    <scope>NUCLEOTIDE SEQUENCE</scope>
    <source>
        <strain evidence="1">CtZer25</strain>
    </source>
</reference>